<protein>
    <recommendedName>
        <fullName evidence="4">Large ribosomal subunit protein bL34</fullName>
    </recommendedName>
    <alternativeName>
        <fullName evidence="5">50S ribosomal protein L34</fullName>
    </alternativeName>
</protein>
<evidence type="ECO:0000256" key="5">
    <source>
        <dbReference type="ARBA" id="ARBA00035489"/>
    </source>
</evidence>
<dbReference type="GO" id="GO:0005840">
    <property type="term" value="C:ribosome"/>
    <property type="evidence" value="ECO:0007669"/>
    <property type="project" value="UniProtKB-KW"/>
</dbReference>
<feature type="compositionally biased region" description="Basic residues" evidence="6">
    <location>
        <begin position="1"/>
        <end position="22"/>
    </location>
</feature>
<evidence type="ECO:0000256" key="4">
    <source>
        <dbReference type="ARBA" id="ARBA00035177"/>
    </source>
</evidence>
<feature type="compositionally biased region" description="Basic residues" evidence="6">
    <location>
        <begin position="29"/>
        <end position="44"/>
    </location>
</feature>
<comment type="caution">
    <text evidence="7">The sequence shown here is derived from an EMBL/GenBank/DDBJ whole genome shotgun (WGS) entry which is preliminary data.</text>
</comment>
<evidence type="ECO:0000256" key="1">
    <source>
        <dbReference type="ARBA" id="ARBA00010111"/>
    </source>
</evidence>
<evidence type="ECO:0000256" key="6">
    <source>
        <dbReference type="SAM" id="MobiDB-lite"/>
    </source>
</evidence>
<dbReference type="InterPro" id="IPR000271">
    <property type="entry name" value="Ribosomal_bL34"/>
</dbReference>
<sequence length="44" mass="5323">MLTRFPKKSKKRKKHGFRKRMRTPGGRKTISRRRGKKRAKLTVK</sequence>
<dbReference type="Proteomes" id="UP000178869">
    <property type="component" value="Unassembled WGS sequence"/>
</dbReference>
<evidence type="ECO:0000313" key="8">
    <source>
        <dbReference type="Proteomes" id="UP000178869"/>
    </source>
</evidence>
<gene>
    <name evidence="7" type="ORF">A2828_02050</name>
</gene>
<dbReference type="GO" id="GO:0006412">
    <property type="term" value="P:translation"/>
    <property type="evidence" value="ECO:0007669"/>
    <property type="project" value="InterPro"/>
</dbReference>
<feature type="region of interest" description="Disordered" evidence="6">
    <location>
        <begin position="1"/>
        <end position="44"/>
    </location>
</feature>
<dbReference type="AlphaFoldDB" id="A0A1G2PE97"/>
<organism evidence="7 8">
    <name type="scientific">Candidatus Terrybacteria bacterium RIFCSPHIGHO2_01_FULL_43_35</name>
    <dbReference type="NCBI Taxonomy" id="1802361"/>
    <lineage>
        <taxon>Bacteria</taxon>
        <taxon>Candidatus Terryibacteriota</taxon>
    </lineage>
</organism>
<evidence type="ECO:0000313" key="7">
    <source>
        <dbReference type="EMBL" id="OHA46664.1"/>
    </source>
</evidence>
<reference evidence="7 8" key="1">
    <citation type="journal article" date="2016" name="Nat. Commun.">
        <title>Thousands of microbial genomes shed light on interconnected biogeochemical processes in an aquifer system.</title>
        <authorList>
            <person name="Anantharaman K."/>
            <person name="Brown C.T."/>
            <person name="Hug L.A."/>
            <person name="Sharon I."/>
            <person name="Castelle C.J."/>
            <person name="Probst A.J."/>
            <person name="Thomas B.C."/>
            <person name="Singh A."/>
            <person name="Wilkins M.J."/>
            <person name="Karaoz U."/>
            <person name="Brodie E.L."/>
            <person name="Williams K.H."/>
            <person name="Hubbard S.S."/>
            <person name="Banfield J.F."/>
        </authorList>
    </citation>
    <scope>NUCLEOTIDE SEQUENCE [LARGE SCALE GENOMIC DNA]</scope>
</reference>
<dbReference type="NCBIfam" id="TIGR01030">
    <property type="entry name" value="rpmH_bact"/>
    <property type="match status" value="1"/>
</dbReference>
<keyword evidence="2 7" id="KW-0689">Ribosomal protein</keyword>
<comment type="similarity">
    <text evidence="1">Belongs to the bacterial ribosomal protein bL34 family.</text>
</comment>
<dbReference type="GO" id="GO:1990904">
    <property type="term" value="C:ribonucleoprotein complex"/>
    <property type="evidence" value="ECO:0007669"/>
    <property type="project" value="UniProtKB-KW"/>
</dbReference>
<proteinExistence type="inferred from homology"/>
<dbReference type="Gene3D" id="1.10.287.3980">
    <property type="match status" value="1"/>
</dbReference>
<dbReference type="EMBL" id="MHSR01000013">
    <property type="protein sequence ID" value="OHA46664.1"/>
    <property type="molecule type" value="Genomic_DNA"/>
</dbReference>
<keyword evidence="3" id="KW-0687">Ribonucleoprotein</keyword>
<evidence type="ECO:0000256" key="2">
    <source>
        <dbReference type="ARBA" id="ARBA00022980"/>
    </source>
</evidence>
<dbReference type="Pfam" id="PF00468">
    <property type="entry name" value="Ribosomal_L34"/>
    <property type="match status" value="1"/>
</dbReference>
<dbReference type="GO" id="GO:0003735">
    <property type="term" value="F:structural constituent of ribosome"/>
    <property type="evidence" value="ECO:0007669"/>
    <property type="project" value="InterPro"/>
</dbReference>
<accession>A0A1G2PE97</accession>
<name>A0A1G2PE97_9BACT</name>
<evidence type="ECO:0000256" key="3">
    <source>
        <dbReference type="ARBA" id="ARBA00023274"/>
    </source>
</evidence>